<dbReference type="Pfam" id="PF11751">
    <property type="entry name" value="PorP_SprF"/>
    <property type="match status" value="1"/>
</dbReference>
<accession>A0ABU3TS94</accession>
<keyword evidence="1" id="KW-0732">Signal</keyword>
<gene>
    <name evidence="2" type="ORF">PQG45_06760</name>
</gene>
<organism evidence="2 3">
    <name type="scientific">Aquirufa regiilacus</name>
    <dbReference type="NCBI Taxonomy" id="3024868"/>
    <lineage>
        <taxon>Bacteria</taxon>
        <taxon>Pseudomonadati</taxon>
        <taxon>Bacteroidota</taxon>
        <taxon>Cytophagia</taxon>
        <taxon>Cytophagales</taxon>
        <taxon>Flectobacillaceae</taxon>
        <taxon>Aquirufa</taxon>
    </lineage>
</organism>
<dbReference type="RefSeq" id="WP_316070540.1">
    <property type="nucleotide sequence ID" value="NZ_JAVNWW010000002.1"/>
</dbReference>
<sequence length="371" mass="41609">MRFLIPLLFFMGSFVGFAQQTPQFTQFMMNKYVYNPAFAGFEDYVDIKSGFRTQWTGINTSNRTAYLTANLALDKSDRTSNGRTPFMSKTIRRNFSPTYIRQKTKRSGFHQGIGIQAYSDQIGGLTSNSIAGTYAYHLSVGGENKVAVGATAGYYFRTLNMSGFNVKDPGDPFIMYQDQNLPSLTPSGQVSGGQSLVNVGALFYNRNFYIGLSANQLIFDSFSYLRTSNGSDTLTRKTFYPDDADAYKVFNQALLLGTTSPNIFLQTGMEFKSGEFWTYSPSLLIKYMKGVSWGAEANMRVTFNEAIWTGATYRHKEAIGFMFGMHLSQQINLTYSYETHINGPMQASLGSHELVLALKFRNKVYSVDPAY</sequence>
<dbReference type="InterPro" id="IPR019861">
    <property type="entry name" value="PorP/SprF_Bacteroidetes"/>
</dbReference>
<evidence type="ECO:0000256" key="1">
    <source>
        <dbReference type="SAM" id="SignalP"/>
    </source>
</evidence>
<reference evidence="2 3" key="1">
    <citation type="submission" date="2023-09" db="EMBL/GenBank/DDBJ databases">
        <title>Aquirufa genomes.</title>
        <authorList>
            <person name="Pitt A."/>
        </authorList>
    </citation>
    <scope>NUCLEOTIDE SEQUENCE [LARGE SCALE GENOMIC DNA]</scope>
    <source>
        <strain evidence="2 3">LEOWEIH-7C</strain>
    </source>
</reference>
<keyword evidence="3" id="KW-1185">Reference proteome</keyword>
<comment type="caution">
    <text evidence="2">The sequence shown here is derived from an EMBL/GenBank/DDBJ whole genome shotgun (WGS) entry which is preliminary data.</text>
</comment>
<feature type="signal peptide" evidence="1">
    <location>
        <begin position="1"/>
        <end position="18"/>
    </location>
</feature>
<protein>
    <submittedName>
        <fullName evidence="2">PorP/SprF family type IX secretion system membrane protein</fullName>
    </submittedName>
</protein>
<dbReference type="NCBIfam" id="TIGR03519">
    <property type="entry name" value="T9SS_PorP_fam"/>
    <property type="match status" value="1"/>
</dbReference>
<proteinExistence type="predicted"/>
<evidence type="ECO:0000313" key="3">
    <source>
        <dbReference type="Proteomes" id="UP001249959"/>
    </source>
</evidence>
<feature type="chain" id="PRO_5045213713" evidence="1">
    <location>
        <begin position="19"/>
        <end position="371"/>
    </location>
</feature>
<name>A0ABU3TS94_9BACT</name>
<evidence type="ECO:0000313" key="2">
    <source>
        <dbReference type="EMBL" id="MDU0808729.1"/>
    </source>
</evidence>
<dbReference type="Proteomes" id="UP001249959">
    <property type="component" value="Unassembled WGS sequence"/>
</dbReference>
<dbReference type="EMBL" id="JAVNWW010000002">
    <property type="protein sequence ID" value="MDU0808729.1"/>
    <property type="molecule type" value="Genomic_DNA"/>
</dbReference>